<feature type="region of interest" description="Disordered" evidence="1">
    <location>
        <begin position="75"/>
        <end position="152"/>
    </location>
</feature>
<feature type="compositionally biased region" description="Basic and acidic residues" evidence="1">
    <location>
        <begin position="100"/>
        <end position="114"/>
    </location>
</feature>
<evidence type="ECO:0000313" key="3">
    <source>
        <dbReference type="Proteomes" id="UP000313359"/>
    </source>
</evidence>
<evidence type="ECO:0000256" key="1">
    <source>
        <dbReference type="SAM" id="MobiDB-lite"/>
    </source>
</evidence>
<dbReference type="Proteomes" id="UP000313359">
    <property type="component" value="Unassembled WGS sequence"/>
</dbReference>
<evidence type="ECO:0000313" key="2">
    <source>
        <dbReference type="EMBL" id="RPD65451.1"/>
    </source>
</evidence>
<name>A0A5C2SPM7_9APHY</name>
<accession>A0A5C2SPM7</accession>
<feature type="region of interest" description="Disordered" evidence="1">
    <location>
        <begin position="1"/>
        <end position="50"/>
    </location>
</feature>
<reference evidence="2" key="1">
    <citation type="journal article" date="2018" name="Genome Biol. Evol.">
        <title>Genomics and development of Lentinus tigrinus, a white-rot wood-decaying mushroom with dimorphic fruiting bodies.</title>
        <authorList>
            <person name="Wu B."/>
            <person name="Xu Z."/>
            <person name="Knudson A."/>
            <person name="Carlson A."/>
            <person name="Chen N."/>
            <person name="Kovaka S."/>
            <person name="LaButti K."/>
            <person name="Lipzen A."/>
            <person name="Pennachio C."/>
            <person name="Riley R."/>
            <person name="Schakwitz W."/>
            <person name="Umezawa K."/>
            <person name="Ohm R.A."/>
            <person name="Grigoriev I.V."/>
            <person name="Nagy L.G."/>
            <person name="Gibbons J."/>
            <person name="Hibbett D."/>
        </authorList>
    </citation>
    <scope>NUCLEOTIDE SEQUENCE [LARGE SCALE GENOMIC DNA]</scope>
    <source>
        <strain evidence="2">ALCF2SS1-6</strain>
    </source>
</reference>
<sequence length="152" mass="16271">MLLKGLDEFRARAQTTASSPKFPGSPNTAKGPRLPHDQQRGSRAPTTLYKGYWPNDIARALDPNSILRRLNISMLGVPSVPAQRLRDPIGSRKSQPSSADSHKAENLSPVRDDASNAGPAASSPKHAAVSASEPNSRPRVAVYGPRSKTSPK</sequence>
<organism evidence="2 3">
    <name type="scientific">Lentinus tigrinus ALCF2SS1-6</name>
    <dbReference type="NCBI Taxonomy" id="1328759"/>
    <lineage>
        <taxon>Eukaryota</taxon>
        <taxon>Fungi</taxon>
        <taxon>Dikarya</taxon>
        <taxon>Basidiomycota</taxon>
        <taxon>Agaricomycotina</taxon>
        <taxon>Agaricomycetes</taxon>
        <taxon>Polyporales</taxon>
        <taxon>Polyporaceae</taxon>
        <taxon>Lentinus</taxon>
    </lineage>
</organism>
<keyword evidence="3" id="KW-1185">Reference proteome</keyword>
<dbReference type="EMBL" id="ML122252">
    <property type="protein sequence ID" value="RPD65451.1"/>
    <property type="molecule type" value="Genomic_DNA"/>
</dbReference>
<proteinExistence type="predicted"/>
<protein>
    <submittedName>
        <fullName evidence="2">Uncharacterized protein</fullName>
    </submittedName>
</protein>
<dbReference type="AlphaFoldDB" id="A0A5C2SPM7"/>
<gene>
    <name evidence="2" type="ORF">L227DRAFT_649553</name>
</gene>
<feature type="compositionally biased region" description="Basic and acidic residues" evidence="1">
    <location>
        <begin position="1"/>
        <end position="11"/>
    </location>
</feature>